<feature type="compositionally biased region" description="Basic and acidic residues" evidence="1">
    <location>
        <begin position="218"/>
        <end position="235"/>
    </location>
</feature>
<dbReference type="InterPro" id="IPR001683">
    <property type="entry name" value="PX_dom"/>
</dbReference>
<dbReference type="PANTHER" id="PTHR46856:SF1">
    <property type="entry name" value="PX DOMAIN-CONTAINING PROTEIN EREL1-RELATED"/>
    <property type="match status" value="1"/>
</dbReference>
<dbReference type="Proteomes" id="UP001054889">
    <property type="component" value="Unassembled WGS sequence"/>
</dbReference>
<feature type="compositionally biased region" description="Low complexity" evidence="1">
    <location>
        <begin position="183"/>
        <end position="197"/>
    </location>
</feature>
<feature type="region of interest" description="Disordered" evidence="1">
    <location>
        <begin position="391"/>
        <end position="413"/>
    </location>
</feature>
<evidence type="ECO:0000313" key="3">
    <source>
        <dbReference type="EMBL" id="GJM97885.1"/>
    </source>
</evidence>
<dbReference type="PANTHER" id="PTHR46856">
    <property type="entry name" value="PX DOMAIN-CONTAINING PROTEIN EREL1-RELATED"/>
    <property type="match status" value="1"/>
</dbReference>
<dbReference type="PROSITE" id="PS50195">
    <property type="entry name" value="PX"/>
    <property type="match status" value="1"/>
</dbReference>
<dbReference type="EMBL" id="BQKI01000007">
    <property type="protein sequence ID" value="GJM97885.1"/>
    <property type="molecule type" value="Genomic_DNA"/>
</dbReference>
<reference evidence="3" key="1">
    <citation type="journal article" date="2018" name="DNA Res.">
        <title>Multiple hybrid de novo genome assembly of finger millet, an orphan allotetraploid crop.</title>
        <authorList>
            <person name="Hatakeyama M."/>
            <person name="Aluri S."/>
            <person name="Balachadran M.T."/>
            <person name="Sivarajan S.R."/>
            <person name="Patrignani A."/>
            <person name="Gruter S."/>
            <person name="Poveda L."/>
            <person name="Shimizu-Inatsugi R."/>
            <person name="Baeten J."/>
            <person name="Francoijs K.J."/>
            <person name="Nataraja K.N."/>
            <person name="Reddy Y.A.N."/>
            <person name="Phadnis S."/>
            <person name="Ravikumar R.L."/>
            <person name="Schlapbach R."/>
            <person name="Sreeman S.M."/>
            <person name="Shimizu K.K."/>
        </authorList>
    </citation>
    <scope>NUCLEOTIDE SEQUENCE</scope>
</reference>
<dbReference type="GO" id="GO:0015031">
    <property type="term" value="P:protein transport"/>
    <property type="evidence" value="ECO:0007669"/>
    <property type="project" value="InterPro"/>
</dbReference>
<accession>A0AAV5CIH8</accession>
<evidence type="ECO:0000256" key="1">
    <source>
        <dbReference type="SAM" id="MobiDB-lite"/>
    </source>
</evidence>
<dbReference type="AlphaFoldDB" id="A0AAV5CIH8"/>
<feature type="region of interest" description="Disordered" evidence="1">
    <location>
        <begin position="179"/>
        <end position="247"/>
    </location>
</feature>
<reference evidence="3" key="2">
    <citation type="submission" date="2021-12" db="EMBL/GenBank/DDBJ databases">
        <title>Resequencing data analysis of finger millet.</title>
        <authorList>
            <person name="Hatakeyama M."/>
            <person name="Aluri S."/>
            <person name="Balachadran M.T."/>
            <person name="Sivarajan S.R."/>
            <person name="Poveda L."/>
            <person name="Shimizu-Inatsugi R."/>
            <person name="Schlapbach R."/>
            <person name="Sreeman S.M."/>
            <person name="Shimizu K.K."/>
        </authorList>
    </citation>
    <scope>NUCLEOTIDE SEQUENCE</scope>
</reference>
<feature type="compositionally biased region" description="Basic residues" evidence="1">
    <location>
        <begin position="1"/>
        <end position="18"/>
    </location>
</feature>
<dbReference type="SMART" id="SM00312">
    <property type="entry name" value="PX"/>
    <property type="match status" value="1"/>
</dbReference>
<dbReference type="Gene3D" id="3.30.1520.10">
    <property type="entry name" value="Phox-like domain"/>
    <property type="match status" value="1"/>
</dbReference>
<dbReference type="Pfam" id="PF00787">
    <property type="entry name" value="PX"/>
    <property type="match status" value="1"/>
</dbReference>
<name>A0AAV5CIH8_ELECO</name>
<keyword evidence="4" id="KW-1185">Reference proteome</keyword>
<evidence type="ECO:0000259" key="2">
    <source>
        <dbReference type="PROSITE" id="PS50195"/>
    </source>
</evidence>
<dbReference type="InterPro" id="IPR044588">
    <property type="entry name" value="EREX-like"/>
</dbReference>
<proteinExistence type="predicted"/>
<feature type="region of interest" description="Disordered" evidence="1">
    <location>
        <begin position="1"/>
        <end position="32"/>
    </location>
</feature>
<dbReference type="GO" id="GO:0016020">
    <property type="term" value="C:membrane"/>
    <property type="evidence" value="ECO:0007669"/>
    <property type="project" value="UniProtKB-ARBA"/>
</dbReference>
<feature type="compositionally biased region" description="Polar residues" evidence="1">
    <location>
        <begin position="236"/>
        <end position="246"/>
    </location>
</feature>
<sequence length="541" mass="61530">MATSSARKKALSPPKHRHDGTSPLPLGMDWSPPPKRWEGRNTVWPHNPQTGWSYCVMIPSWIAQTPEAGVTADSFLKSVVSPEGFSSSHGVLRRFSDFLKLSSDLKRAFPRKDVPAAPPKHAFLRINSSRLLLEERRHALEEWMQKLLSDIDLSRSAPVAAFLELEAAARSYFQEWNRRSSEGDSSASSSTLTGSTGNLAFVEHDGRNGSVETYRGMVSEDDRDSNPGHARKDSTETIGSDLSSLRGSEISAPGANSSLWDGPVDLPSNMDRHNSQAEQLTGLDMQLLYDMDAQIILPIDEKQKLTRLLITMQRRIGTAKTDMEDLIARLNQEAAVKEYLSTKVKDLEVELEATKQKGRETLQQAILAERERITQMEWDMDELRRKYSEMESNLKTEQNEKTRVESEKTTASGEREMLLEELESKRKEVERLQQHLGEVEAKSKADIKVLVKEVKSLRNSQKEMKKVLNQYLEEKTDLEIFWQHQTIEYAYSLQSEEENVTDEDTTKMLSDLLIDNAQLRMRLNSVIRNAVNTAVKPEKRW</sequence>
<dbReference type="GO" id="GO:0005768">
    <property type="term" value="C:endosome"/>
    <property type="evidence" value="ECO:0007669"/>
    <property type="project" value="UniProtKB-ARBA"/>
</dbReference>
<feature type="domain" description="PX" evidence="2">
    <location>
        <begin position="56"/>
        <end position="170"/>
    </location>
</feature>
<dbReference type="SUPFAM" id="SSF64268">
    <property type="entry name" value="PX domain"/>
    <property type="match status" value="1"/>
</dbReference>
<comment type="caution">
    <text evidence="3">The sequence shown here is derived from an EMBL/GenBank/DDBJ whole genome shotgun (WGS) entry which is preliminary data.</text>
</comment>
<evidence type="ECO:0000313" key="4">
    <source>
        <dbReference type="Proteomes" id="UP001054889"/>
    </source>
</evidence>
<dbReference type="InterPro" id="IPR036871">
    <property type="entry name" value="PX_dom_sf"/>
</dbReference>
<protein>
    <recommendedName>
        <fullName evidence="2">PX domain-containing protein</fullName>
    </recommendedName>
</protein>
<organism evidence="3 4">
    <name type="scientific">Eleusine coracana subsp. coracana</name>
    <dbReference type="NCBI Taxonomy" id="191504"/>
    <lineage>
        <taxon>Eukaryota</taxon>
        <taxon>Viridiplantae</taxon>
        <taxon>Streptophyta</taxon>
        <taxon>Embryophyta</taxon>
        <taxon>Tracheophyta</taxon>
        <taxon>Spermatophyta</taxon>
        <taxon>Magnoliopsida</taxon>
        <taxon>Liliopsida</taxon>
        <taxon>Poales</taxon>
        <taxon>Poaceae</taxon>
        <taxon>PACMAD clade</taxon>
        <taxon>Chloridoideae</taxon>
        <taxon>Cynodonteae</taxon>
        <taxon>Eleusininae</taxon>
        <taxon>Eleusine</taxon>
    </lineage>
</organism>
<dbReference type="GO" id="GO:0035091">
    <property type="term" value="F:phosphatidylinositol binding"/>
    <property type="evidence" value="ECO:0007669"/>
    <property type="project" value="InterPro"/>
</dbReference>
<gene>
    <name evidence="3" type="primary">ga14846</name>
    <name evidence="3" type="ORF">PR202_ga14846</name>
</gene>